<dbReference type="InterPro" id="IPR032710">
    <property type="entry name" value="NTF2-like_dom_sf"/>
</dbReference>
<reference evidence="3" key="1">
    <citation type="journal article" date="2019" name="Int. J. Syst. Evol. Microbiol.">
        <title>The Global Catalogue of Microorganisms (GCM) 10K type strain sequencing project: providing services to taxonomists for standard genome sequencing and annotation.</title>
        <authorList>
            <consortium name="The Broad Institute Genomics Platform"/>
            <consortium name="The Broad Institute Genome Sequencing Center for Infectious Disease"/>
            <person name="Wu L."/>
            <person name="Ma J."/>
        </authorList>
    </citation>
    <scope>NUCLEOTIDE SEQUENCE [LARGE SCALE GENOMIC DNA]</scope>
    <source>
        <strain evidence="3">JCM 30846</strain>
    </source>
</reference>
<sequence length="130" mass="14539">MVVHPGGLMSDVEKLLSALEEELWRANRDGDGPAYDRLLRRDALLVSRFGTAGKEQIVPLIEANHNPFVRSELSGQQVRLLSPDSALVTYRVDYTARTDQGDVDHAALATTVYSREDDAWRVVLHQQTPL</sequence>
<dbReference type="EMBL" id="BAABEP010000011">
    <property type="protein sequence ID" value="GAA3723714.1"/>
    <property type="molecule type" value="Genomic_DNA"/>
</dbReference>
<evidence type="ECO:0000313" key="3">
    <source>
        <dbReference type="Proteomes" id="UP001499884"/>
    </source>
</evidence>
<keyword evidence="3" id="KW-1185">Reference proteome</keyword>
<dbReference type="Gene3D" id="3.10.450.50">
    <property type="match status" value="1"/>
</dbReference>
<dbReference type="InterPro" id="IPR011944">
    <property type="entry name" value="Steroid_delta5-4_isomerase"/>
</dbReference>
<name>A0ABP7EXI0_9ACTN</name>
<dbReference type="SUPFAM" id="SSF54427">
    <property type="entry name" value="NTF2-like"/>
    <property type="match status" value="1"/>
</dbReference>
<feature type="domain" description="DUF4440" evidence="1">
    <location>
        <begin position="17"/>
        <end position="122"/>
    </location>
</feature>
<comment type="caution">
    <text evidence="2">The sequence shown here is derived from an EMBL/GenBank/DDBJ whole genome shotgun (WGS) entry which is preliminary data.</text>
</comment>
<dbReference type="Pfam" id="PF14534">
    <property type="entry name" value="DUF4440"/>
    <property type="match status" value="1"/>
</dbReference>
<evidence type="ECO:0000259" key="1">
    <source>
        <dbReference type="Pfam" id="PF14534"/>
    </source>
</evidence>
<dbReference type="InterPro" id="IPR027843">
    <property type="entry name" value="DUF4440"/>
</dbReference>
<organism evidence="2 3">
    <name type="scientific">Streptomyces tremellae</name>
    <dbReference type="NCBI Taxonomy" id="1124239"/>
    <lineage>
        <taxon>Bacteria</taxon>
        <taxon>Bacillati</taxon>
        <taxon>Actinomycetota</taxon>
        <taxon>Actinomycetes</taxon>
        <taxon>Kitasatosporales</taxon>
        <taxon>Streptomycetaceae</taxon>
        <taxon>Streptomyces</taxon>
    </lineage>
</organism>
<dbReference type="NCBIfam" id="TIGR02246">
    <property type="entry name" value="SgcJ/EcaC family oxidoreductase"/>
    <property type="match status" value="1"/>
</dbReference>
<dbReference type="Proteomes" id="UP001499884">
    <property type="component" value="Unassembled WGS sequence"/>
</dbReference>
<proteinExistence type="predicted"/>
<protein>
    <recommendedName>
        <fullName evidence="1">DUF4440 domain-containing protein</fullName>
    </recommendedName>
</protein>
<gene>
    <name evidence="2" type="ORF">GCM10023082_22270</name>
</gene>
<evidence type="ECO:0000313" key="2">
    <source>
        <dbReference type="EMBL" id="GAA3723714.1"/>
    </source>
</evidence>
<accession>A0ABP7EXI0</accession>